<evidence type="ECO:0000313" key="2">
    <source>
        <dbReference type="Proteomes" id="UP000601435"/>
    </source>
</evidence>
<evidence type="ECO:0000313" key="1">
    <source>
        <dbReference type="EMBL" id="CAE7877823.1"/>
    </source>
</evidence>
<dbReference type="Proteomes" id="UP000601435">
    <property type="component" value="Unassembled WGS sequence"/>
</dbReference>
<accession>A0A813ARK8</accession>
<dbReference type="OrthoDB" id="433118at2759"/>
<dbReference type="AlphaFoldDB" id="A0A813ARK8"/>
<feature type="non-terminal residue" evidence="1">
    <location>
        <position position="156"/>
    </location>
</feature>
<dbReference type="InterPro" id="IPR043136">
    <property type="entry name" value="B30.2/SPRY_sf"/>
</dbReference>
<keyword evidence="2" id="KW-1185">Reference proteome</keyword>
<sequence>MFEGMPGAVITCLLDRREPRRHTISYCLNGKNLGIAFRLPPWLGEVPLYPAVCGREDWQATCRFRDLRFPHGGYRDLDEACSQHVVTDDNSVDAASAAAAVFAAAPFVEERELRQLDVPNENLIELRSEGEVPIDGQELKSWLVQEYGISSADFHA</sequence>
<organism evidence="1 2">
    <name type="scientific">Symbiodinium necroappetens</name>
    <dbReference type="NCBI Taxonomy" id="1628268"/>
    <lineage>
        <taxon>Eukaryota</taxon>
        <taxon>Sar</taxon>
        <taxon>Alveolata</taxon>
        <taxon>Dinophyceae</taxon>
        <taxon>Suessiales</taxon>
        <taxon>Symbiodiniaceae</taxon>
        <taxon>Symbiodinium</taxon>
    </lineage>
</organism>
<comment type="caution">
    <text evidence="1">The sequence shown here is derived from an EMBL/GenBank/DDBJ whole genome shotgun (WGS) entry which is preliminary data.</text>
</comment>
<reference evidence="1" key="1">
    <citation type="submission" date="2021-02" db="EMBL/GenBank/DDBJ databases">
        <authorList>
            <person name="Dougan E. K."/>
            <person name="Rhodes N."/>
            <person name="Thang M."/>
            <person name="Chan C."/>
        </authorList>
    </citation>
    <scope>NUCLEOTIDE SEQUENCE</scope>
</reference>
<dbReference type="Gene3D" id="2.60.120.920">
    <property type="match status" value="1"/>
</dbReference>
<proteinExistence type="predicted"/>
<gene>
    <name evidence="1" type="primary">MAP2B</name>
    <name evidence="1" type="ORF">SNEC2469_LOCUS28695</name>
</gene>
<name>A0A813ARK8_9DINO</name>
<protein>
    <submittedName>
        <fullName evidence="1">MAP2B protein</fullName>
    </submittedName>
</protein>
<dbReference type="EMBL" id="CAJNJA010062914">
    <property type="protein sequence ID" value="CAE7877823.1"/>
    <property type="molecule type" value="Genomic_DNA"/>
</dbReference>